<accession>A0ACC1YRA7</accession>
<dbReference type="EMBL" id="CM051395">
    <property type="protein sequence ID" value="KAJ4726063.1"/>
    <property type="molecule type" value="Genomic_DNA"/>
</dbReference>
<keyword evidence="2" id="KW-1185">Reference proteome</keyword>
<name>A0ACC1YRA7_MELAZ</name>
<gene>
    <name evidence="1" type="ORF">OWV82_004831</name>
</gene>
<sequence>MWKVQAFDNSIILFSLLCRVQDDVEGETGFKNTVDRAQMPEPSSKKAGKTINIDERAKSLKAEVLRRVFSEDYEKLKKIMIFDPIGKNIRQWSKIFLVACLVSVFVDPLFFYFPTISTEEVCIDNGSRTLQTTLTVIRTLADAFYVIQILVRFRTAYIAPSSRVFGRGEFVIDPSKIATRYLHRGFWLDLIAALPLPQVLIWVVIPNLNFSEFGIRNNILQILILLQYLPRVFLVFPLTSKIVEATGVVTEKAWTGAAYNLLVFMLASHVSGACWYLLSVDRQEACWRSACSLEKPHCEQGFFDCRWIEDLHRVNWFKSSNVSNICDPNNTFYPFGIYADAASNNVIGSPFFKKYFYCLWWGLQNLTSLGQNLSTST</sequence>
<evidence type="ECO:0000313" key="1">
    <source>
        <dbReference type="EMBL" id="KAJ4726063.1"/>
    </source>
</evidence>
<reference evidence="1 2" key="1">
    <citation type="journal article" date="2023" name="Science">
        <title>Complex scaffold remodeling in plant triterpene biosynthesis.</title>
        <authorList>
            <person name="De La Pena R."/>
            <person name="Hodgson H."/>
            <person name="Liu J.C."/>
            <person name="Stephenson M.J."/>
            <person name="Martin A.C."/>
            <person name="Owen C."/>
            <person name="Harkess A."/>
            <person name="Leebens-Mack J."/>
            <person name="Jimenez L.E."/>
            <person name="Osbourn A."/>
            <person name="Sattely E.S."/>
        </authorList>
    </citation>
    <scope>NUCLEOTIDE SEQUENCE [LARGE SCALE GENOMIC DNA]</scope>
    <source>
        <strain evidence="2">cv. JPN11</strain>
        <tissue evidence="1">Leaf</tissue>
    </source>
</reference>
<comment type="caution">
    <text evidence="1">The sequence shown here is derived from an EMBL/GenBank/DDBJ whole genome shotgun (WGS) entry which is preliminary data.</text>
</comment>
<protein>
    <submittedName>
        <fullName evidence="1">Cyclic nucleotide-gated channel 15</fullName>
    </submittedName>
</protein>
<dbReference type="Proteomes" id="UP001164539">
    <property type="component" value="Chromosome 2"/>
</dbReference>
<evidence type="ECO:0000313" key="2">
    <source>
        <dbReference type="Proteomes" id="UP001164539"/>
    </source>
</evidence>
<organism evidence="1 2">
    <name type="scientific">Melia azedarach</name>
    <name type="common">Chinaberry tree</name>
    <dbReference type="NCBI Taxonomy" id="155640"/>
    <lineage>
        <taxon>Eukaryota</taxon>
        <taxon>Viridiplantae</taxon>
        <taxon>Streptophyta</taxon>
        <taxon>Embryophyta</taxon>
        <taxon>Tracheophyta</taxon>
        <taxon>Spermatophyta</taxon>
        <taxon>Magnoliopsida</taxon>
        <taxon>eudicotyledons</taxon>
        <taxon>Gunneridae</taxon>
        <taxon>Pentapetalae</taxon>
        <taxon>rosids</taxon>
        <taxon>malvids</taxon>
        <taxon>Sapindales</taxon>
        <taxon>Meliaceae</taxon>
        <taxon>Melia</taxon>
    </lineage>
</organism>
<proteinExistence type="predicted"/>